<feature type="region of interest" description="Disordered" evidence="1">
    <location>
        <begin position="1"/>
        <end position="22"/>
    </location>
</feature>
<evidence type="ECO:0000313" key="2">
    <source>
        <dbReference type="WBParaSite" id="MCU_010695-RA"/>
    </source>
</evidence>
<dbReference type="WBParaSite" id="MCU_010695-RA">
    <property type="protein sequence ID" value="MCU_010695-RA"/>
    <property type="gene ID" value="MCU_010695"/>
</dbReference>
<feature type="compositionally biased region" description="Polar residues" evidence="1">
    <location>
        <begin position="81"/>
        <end position="93"/>
    </location>
</feature>
<feature type="compositionally biased region" description="Low complexity" evidence="1">
    <location>
        <begin position="142"/>
        <end position="155"/>
    </location>
</feature>
<organism evidence="2">
    <name type="scientific">Mesocestoides corti</name>
    <name type="common">Flatworm</name>
    <dbReference type="NCBI Taxonomy" id="53468"/>
    <lineage>
        <taxon>Eukaryota</taxon>
        <taxon>Metazoa</taxon>
        <taxon>Spiralia</taxon>
        <taxon>Lophotrochozoa</taxon>
        <taxon>Platyhelminthes</taxon>
        <taxon>Cestoda</taxon>
        <taxon>Eucestoda</taxon>
        <taxon>Cyclophyllidea</taxon>
        <taxon>Mesocestoididae</taxon>
        <taxon>Mesocestoides</taxon>
    </lineage>
</organism>
<dbReference type="AlphaFoldDB" id="A0A5K3FWL2"/>
<proteinExistence type="predicted"/>
<accession>A0A5K3FWL2</accession>
<name>A0A5K3FWL2_MESCO</name>
<evidence type="ECO:0000256" key="1">
    <source>
        <dbReference type="SAM" id="MobiDB-lite"/>
    </source>
</evidence>
<sequence>MDLCSAPRGSGKQRSGISPAVPPRICSHLSATNITTATADSNSPFPCRKSRSTVEPPTGLAVDSLTSSQQQTMFNCLGKGSVQSSPCVENATSAGRRHTLGGSTIDPPPAAMRHVNPPHPHNFAQSSASRPVQKVSCSMWNSQTGPSSPTTSSQGDFPALPSLIGQKLCAFKISP</sequence>
<protein>
    <submittedName>
        <fullName evidence="2">Uncharacterized protein</fullName>
    </submittedName>
</protein>
<feature type="region of interest" description="Disordered" evidence="1">
    <location>
        <begin position="37"/>
        <end position="58"/>
    </location>
</feature>
<feature type="compositionally biased region" description="Polar residues" evidence="1">
    <location>
        <begin position="123"/>
        <end position="141"/>
    </location>
</feature>
<reference evidence="2" key="1">
    <citation type="submission" date="2019-11" db="UniProtKB">
        <authorList>
            <consortium name="WormBaseParasite"/>
        </authorList>
    </citation>
    <scope>IDENTIFICATION</scope>
</reference>
<feature type="region of interest" description="Disordered" evidence="1">
    <location>
        <begin position="81"/>
        <end position="159"/>
    </location>
</feature>